<dbReference type="AlphaFoldDB" id="A0A840E835"/>
<keyword evidence="2" id="KW-1185">Reference proteome</keyword>
<dbReference type="Proteomes" id="UP000576209">
    <property type="component" value="Unassembled WGS sequence"/>
</dbReference>
<sequence length="49" mass="5551">MDSFINERIGKGRVIGLKVANQITLLFQPALHPRPRNNFCNLPYLAANE</sequence>
<accession>A0A840E835</accession>
<reference evidence="1 2" key="1">
    <citation type="submission" date="2020-08" db="EMBL/GenBank/DDBJ databases">
        <title>Genomic Encyclopedia of Type Strains, Phase IV (KMG-IV): sequencing the most valuable type-strain genomes for metagenomic binning, comparative biology and taxonomic classification.</title>
        <authorList>
            <person name="Goeker M."/>
        </authorList>
    </citation>
    <scope>NUCLEOTIDE SEQUENCE [LARGE SCALE GENOMIC DNA]</scope>
    <source>
        <strain evidence="1 2">DSM 105137</strain>
    </source>
</reference>
<comment type="caution">
    <text evidence="1">The sequence shown here is derived from an EMBL/GenBank/DDBJ whole genome shotgun (WGS) entry which is preliminary data.</text>
</comment>
<gene>
    <name evidence="1" type="ORF">GGR28_000829</name>
</gene>
<protein>
    <submittedName>
        <fullName evidence="1">Uncharacterized protein</fullName>
    </submittedName>
</protein>
<organism evidence="1 2">
    <name type="scientific">Neolewinella aquimaris</name>
    <dbReference type="NCBI Taxonomy" id="1835722"/>
    <lineage>
        <taxon>Bacteria</taxon>
        <taxon>Pseudomonadati</taxon>
        <taxon>Bacteroidota</taxon>
        <taxon>Saprospiria</taxon>
        <taxon>Saprospirales</taxon>
        <taxon>Lewinellaceae</taxon>
        <taxon>Neolewinella</taxon>
    </lineage>
</organism>
<evidence type="ECO:0000313" key="2">
    <source>
        <dbReference type="Proteomes" id="UP000576209"/>
    </source>
</evidence>
<name>A0A840E835_9BACT</name>
<proteinExistence type="predicted"/>
<dbReference type="EMBL" id="JACIFF010000001">
    <property type="protein sequence ID" value="MBB4078228.1"/>
    <property type="molecule type" value="Genomic_DNA"/>
</dbReference>
<evidence type="ECO:0000313" key="1">
    <source>
        <dbReference type="EMBL" id="MBB4078228.1"/>
    </source>
</evidence>